<dbReference type="AlphaFoldDB" id="A0A9P9JCI8"/>
<sequence>MPCCIAILHFVQCKHNSLIKLGCTDNCDSLCPGPSQRTILVTRYLWSCEDCANQRWIANDEVRSAAWTLQVDTLTDNPVKMPMDLRAQMVDTLHQRERFEDRRIEQERTQMQEEIQWVEEWTVEYGLMVWDIMYERAFEALAAKRRVRQLRSLLLWDLVVVRDALRGGKQLLREQAARSAWIYAGE</sequence>
<name>A0A9P9JCI8_9HYPO</name>
<keyword evidence="2" id="KW-1185">Reference proteome</keyword>
<organism evidence="1 2">
    <name type="scientific">Dactylonectria estremocensis</name>
    <dbReference type="NCBI Taxonomy" id="1079267"/>
    <lineage>
        <taxon>Eukaryota</taxon>
        <taxon>Fungi</taxon>
        <taxon>Dikarya</taxon>
        <taxon>Ascomycota</taxon>
        <taxon>Pezizomycotina</taxon>
        <taxon>Sordariomycetes</taxon>
        <taxon>Hypocreomycetidae</taxon>
        <taxon>Hypocreales</taxon>
        <taxon>Nectriaceae</taxon>
        <taxon>Dactylonectria</taxon>
    </lineage>
</organism>
<evidence type="ECO:0000313" key="1">
    <source>
        <dbReference type="EMBL" id="KAH7152128.1"/>
    </source>
</evidence>
<protein>
    <submittedName>
        <fullName evidence="1">Uncharacterized protein</fullName>
    </submittedName>
</protein>
<dbReference type="OrthoDB" id="5154063at2759"/>
<gene>
    <name evidence="1" type="ORF">B0J13DRAFT_256122</name>
</gene>
<proteinExistence type="predicted"/>
<comment type="caution">
    <text evidence="1">The sequence shown here is derived from an EMBL/GenBank/DDBJ whole genome shotgun (WGS) entry which is preliminary data.</text>
</comment>
<accession>A0A9P9JCI8</accession>
<reference evidence="1" key="1">
    <citation type="journal article" date="2021" name="Nat. Commun.">
        <title>Genetic determinants of endophytism in the Arabidopsis root mycobiome.</title>
        <authorList>
            <person name="Mesny F."/>
            <person name="Miyauchi S."/>
            <person name="Thiergart T."/>
            <person name="Pickel B."/>
            <person name="Atanasova L."/>
            <person name="Karlsson M."/>
            <person name="Huettel B."/>
            <person name="Barry K.W."/>
            <person name="Haridas S."/>
            <person name="Chen C."/>
            <person name="Bauer D."/>
            <person name="Andreopoulos W."/>
            <person name="Pangilinan J."/>
            <person name="LaButti K."/>
            <person name="Riley R."/>
            <person name="Lipzen A."/>
            <person name="Clum A."/>
            <person name="Drula E."/>
            <person name="Henrissat B."/>
            <person name="Kohler A."/>
            <person name="Grigoriev I.V."/>
            <person name="Martin F.M."/>
            <person name="Hacquard S."/>
        </authorList>
    </citation>
    <scope>NUCLEOTIDE SEQUENCE</scope>
    <source>
        <strain evidence="1">MPI-CAGE-AT-0021</strain>
    </source>
</reference>
<dbReference type="Proteomes" id="UP000717696">
    <property type="component" value="Unassembled WGS sequence"/>
</dbReference>
<evidence type="ECO:0000313" key="2">
    <source>
        <dbReference type="Proteomes" id="UP000717696"/>
    </source>
</evidence>
<dbReference type="EMBL" id="JAGMUU010000005">
    <property type="protein sequence ID" value="KAH7152128.1"/>
    <property type="molecule type" value="Genomic_DNA"/>
</dbReference>